<name>A0A060UUA8_9PROT</name>
<feature type="compositionally biased region" description="Basic and acidic residues" evidence="1">
    <location>
        <begin position="24"/>
        <end position="44"/>
    </location>
</feature>
<dbReference type="AlphaFoldDB" id="A0A060UUA8"/>
<dbReference type="EMBL" id="CCCS020000035">
    <property type="protein sequence ID" value="CDQ10363.1"/>
    <property type="molecule type" value="Genomic_DNA"/>
</dbReference>
<proteinExistence type="predicted"/>
<gene>
    <name evidence="2" type="ORF">AFERRI_400144</name>
</gene>
<protein>
    <submittedName>
        <fullName evidence="2">Uncharacterized protein</fullName>
    </submittedName>
</protein>
<reference evidence="2" key="1">
    <citation type="submission" date="2014-03" db="EMBL/GenBank/DDBJ databases">
        <authorList>
            <person name="Genoscope - CEA"/>
        </authorList>
    </citation>
    <scope>NUCLEOTIDE SEQUENCE [LARGE SCALE GENOMIC DNA]</scope>
    <source>
        <strain evidence="2">CF27</strain>
    </source>
</reference>
<evidence type="ECO:0000313" key="2">
    <source>
        <dbReference type="EMBL" id="CDQ10363.1"/>
    </source>
</evidence>
<organism evidence="2">
    <name type="scientific">Acidithiobacillus ferrivorans</name>
    <dbReference type="NCBI Taxonomy" id="160808"/>
    <lineage>
        <taxon>Bacteria</taxon>
        <taxon>Pseudomonadati</taxon>
        <taxon>Pseudomonadota</taxon>
        <taxon>Acidithiobacillia</taxon>
        <taxon>Acidithiobacillales</taxon>
        <taxon>Acidithiobacillaceae</taxon>
        <taxon>Acidithiobacillus</taxon>
    </lineage>
</organism>
<feature type="region of interest" description="Disordered" evidence="1">
    <location>
        <begin position="1"/>
        <end position="73"/>
    </location>
</feature>
<feature type="compositionally biased region" description="Basic and acidic residues" evidence="1">
    <location>
        <begin position="53"/>
        <end position="62"/>
    </location>
</feature>
<accession>A0A060UUA8</accession>
<comment type="caution">
    <text evidence="2">The sequence shown here is derived from an EMBL/GenBank/DDBJ whole genome shotgun (WGS) entry which is preliminary data.</text>
</comment>
<evidence type="ECO:0000256" key="1">
    <source>
        <dbReference type="SAM" id="MobiDB-lite"/>
    </source>
</evidence>
<sequence length="100" mass="11278">MDFPVVSNHDIRMHPFAHFSPLPPEEKHPAGADEGNRDDRKNSEEEQANQQDHAYHHREQSHPPRTSTTEGLKVAHSASFEITSCLFDTIAHVAALRKST</sequence>
<reference evidence="2" key="2">
    <citation type="submission" date="2014-07" db="EMBL/GenBank/DDBJ databases">
        <title>Initial genome analysis of the psychrotolerant acidophile Acidithiobacillus ferrivorans CF27: insights into iron and sulfur oxidation pathways and into biofilm formation.</title>
        <authorList>
            <person name="Talla E."/>
            <person name="Hedrich S."/>
            <person name="Mangenot S."/>
            <person name="Ji B."/>
            <person name="Johnson D.B."/>
            <person name="Barbe V."/>
            <person name="Bonnefoy V."/>
        </authorList>
    </citation>
    <scope>NUCLEOTIDE SEQUENCE [LARGE SCALE GENOMIC DNA]</scope>
    <source>
        <strain evidence="2">CF27</strain>
    </source>
</reference>